<protein>
    <submittedName>
        <fullName evidence="2">Uncharacterized protein</fullName>
    </submittedName>
</protein>
<feature type="region of interest" description="Disordered" evidence="1">
    <location>
        <begin position="1"/>
        <end position="80"/>
    </location>
</feature>
<dbReference type="AlphaFoldDB" id="A0A3D8RTQ3"/>
<dbReference type="PANTHER" id="PTHR38698">
    <property type="entry name" value="EXPRESSED PROTEIN"/>
    <property type="match status" value="1"/>
</dbReference>
<feature type="compositionally biased region" description="Low complexity" evidence="1">
    <location>
        <begin position="153"/>
        <end position="174"/>
    </location>
</feature>
<dbReference type="InterPro" id="IPR031355">
    <property type="entry name" value="YBL010C/LAA2-like"/>
</dbReference>
<dbReference type="PANTHER" id="PTHR38698:SF1">
    <property type="entry name" value="FUNGAL PROTEIN"/>
    <property type="match status" value="1"/>
</dbReference>
<dbReference type="OrthoDB" id="5378975at2759"/>
<organism evidence="2 3">
    <name type="scientific">Coleophoma cylindrospora</name>
    <dbReference type="NCBI Taxonomy" id="1849047"/>
    <lineage>
        <taxon>Eukaryota</taxon>
        <taxon>Fungi</taxon>
        <taxon>Dikarya</taxon>
        <taxon>Ascomycota</taxon>
        <taxon>Pezizomycotina</taxon>
        <taxon>Leotiomycetes</taxon>
        <taxon>Helotiales</taxon>
        <taxon>Dermateaceae</taxon>
        <taxon>Coleophoma</taxon>
    </lineage>
</organism>
<feature type="compositionally biased region" description="Acidic residues" evidence="1">
    <location>
        <begin position="264"/>
        <end position="299"/>
    </location>
</feature>
<comment type="caution">
    <text evidence="2">The sequence shown here is derived from an EMBL/GenBank/DDBJ whole genome shotgun (WGS) entry which is preliminary data.</text>
</comment>
<feature type="compositionally biased region" description="Basic and acidic residues" evidence="1">
    <location>
        <begin position="15"/>
        <end position="24"/>
    </location>
</feature>
<name>A0A3D8RTQ3_9HELO</name>
<evidence type="ECO:0000313" key="2">
    <source>
        <dbReference type="EMBL" id="RDW77340.1"/>
    </source>
</evidence>
<feature type="compositionally biased region" description="Polar residues" evidence="1">
    <location>
        <begin position="428"/>
        <end position="461"/>
    </location>
</feature>
<accession>A0A3D8RTQ3</accession>
<gene>
    <name evidence="2" type="ORF">BP6252_05393</name>
</gene>
<sequence length="550" mass="59841">MAPDDHSTLEPPRTSVDDPGAHDLESEESSDDHFSDARSGLEHSALNSPIGIPVTRVEKVDGEPSYGEVPGTEAFKMRTGDAMPDEIAIVTDVRDADLDTTYDDARPTTPGGRPIPITVVERVDETVSYGEVPGTAAHEMRAADAVPDMVVRGSAHNSRSSSISSPISRARAGSTPGDLPIPITRVEKVDDKPSFGEVPGTEAYEKRKEDAEPDVVDKVGDLPVSPTSPGVRRSSFLSHSRRKSSGASQRFRRASLAPSISNDYNEEEDGSEGGFGDDFDDFEEGADDADFDDFDDGFQEVELTSPPPQSIPLVPSFSVLDFSELDSPEAIESATEPYLDALFPTDTIDTSILPPLPKDGNPIFLTQRSASLWSQLVAPPPLQPPNWIRSRIRRLFLVSLGVPVDLDEILPASKQKKLILPSIHLKPSSGSPRTSTDSRSISRLKNEDGNASSTSLDSQGKPSKRRRGAPSTPDLDLVSARQICTITDEAMNGMTMEELQEHAKRLKGMQETAEEVLAYWTKMTDEKLGDREAFEGVIENLVKHARKTRK</sequence>
<feature type="compositionally biased region" description="Basic and acidic residues" evidence="1">
    <location>
        <begin position="31"/>
        <end position="41"/>
    </location>
</feature>
<keyword evidence="3" id="KW-1185">Reference proteome</keyword>
<proteinExistence type="predicted"/>
<feature type="region of interest" description="Disordered" evidence="1">
    <location>
        <begin position="423"/>
        <end position="476"/>
    </location>
</feature>
<feature type="compositionally biased region" description="Basic and acidic residues" evidence="1">
    <location>
        <begin position="185"/>
        <end position="194"/>
    </location>
</feature>
<dbReference type="Pfam" id="PF17104">
    <property type="entry name" value="YBL010C_LAA2"/>
    <property type="match status" value="1"/>
</dbReference>
<feature type="compositionally biased region" description="Basic and acidic residues" evidence="1">
    <location>
        <begin position="203"/>
        <end position="220"/>
    </location>
</feature>
<reference evidence="2 3" key="1">
    <citation type="journal article" date="2018" name="IMA Fungus">
        <title>IMA Genome-F 9: Draft genome sequence of Annulohypoxylon stygium, Aspergillus mulundensis, Berkeleyomyces basicola (syn. Thielaviopsis basicola), Ceratocystis smalleyi, two Cercospora beticola strains, Coleophoma cylindrospora, Fusarium fracticaudum, Phialophora cf. hyalina, and Morchella septimelata.</title>
        <authorList>
            <person name="Wingfield B.D."/>
            <person name="Bills G.F."/>
            <person name="Dong Y."/>
            <person name="Huang W."/>
            <person name="Nel W.J."/>
            <person name="Swalarsk-Parry B.S."/>
            <person name="Vaghefi N."/>
            <person name="Wilken P.M."/>
            <person name="An Z."/>
            <person name="de Beer Z.W."/>
            <person name="De Vos L."/>
            <person name="Chen L."/>
            <person name="Duong T.A."/>
            <person name="Gao Y."/>
            <person name="Hammerbacher A."/>
            <person name="Kikkert J.R."/>
            <person name="Li Y."/>
            <person name="Li H."/>
            <person name="Li K."/>
            <person name="Li Q."/>
            <person name="Liu X."/>
            <person name="Ma X."/>
            <person name="Naidoo K."/>
            <person name="Pethybridge S.J."/>
            <person name="Sun J."/>
            <person name="Steenkamp E.T."/>
            <person name="van der Nest M.A."/>
            <person name="van Wyk S."/>
            <person name="Wingfield M.J."/>
            <person name="Xiong C."/>
            <person name="Yue Q."/>
            <person name="Zhang X."/>
        </authorList>
    </citation>
    <scope>NUCLEOTIDE SEQUENCE [LARGE SCALE GENOMIC DNA]</scope>
    <source>
        <strain evidence="2 3">BP6252</strain>
    </source>
</reference>
<dbReference type="Proteomes" id="UP000256645">
    <property type="component" value="Unassembled WGS sequence"/>
</dbReference>
<feature type="region of interest" description="Disordered" evidence="1">
    <location>
        <begin position="153"/>
        <end position="307"/>
    </location>
</feature>
<dbReference type="STRING" id="1849047.A0A3D8RTQ3"/>
<evidence type="ECO:0000313" key="3">
    <source>
        <dbReference type="Proteomes" id="UP000256645"/>
    </source>
</evidence>
<dbReference type="EMBL" id="PDLM01000005">
    <property type="protein sequence ID" value="RDW77340.1"/>
    <property type="molecule type" value="Genomic_DNA"/>
</dbReference>
<evidence type="ECO:0000256" key="1">
    <source>
        <dbReference type="SAM" id="MobiDB-lite"/>
    </source>
</evidence>